<evidence type="ECO:0000256" key="2">
    <source>
        <dbReference type="ARBA" id="ARBA00004196"/>
    </source>
</evidence>
<dbReference type="AlphaFoldDB" id="A0A932GNB0"/>
<feature type="domain" description="Tetrahaem cytochrome" evidence="10">
    <location>
        <begin position="169"/>
        <end position="253"/>
    </location>
</feature>
<evidence type="ECO:0000256" key="7">
    <source>
        <dbReference type="ARBA" id="ARBA00022982"/>
    </source>
</evidence>
<dbReference type="Gene3D" id="1.10.3820.10">
    <property type="entry name" value="Di-heme elbow motif domain"/>
    <property type="match status" value="1"/>
</dbReference>
<keyword evidence="9" id="KW-0812">Transmembrane</keyword>
<sequence length="387" mass="42755">MGIAEALISRLGSLRRMKRWLWQRRRILCLAAGGAAMVLLGLPPLPVGPPPPFFPQAVAASGQSDVEACLGCHGSDGLTLSFPSGETVSLLVNPQKFATSVHGRILNCTDCHTGIQEVPHPQPKVKSHREYSLAQYESCKRCHFANYTKTLDSVHFDLMSRGDVRAPVCMDCHGAHDIRKAGEPRARISQTCARCHGEINESYSRSVHGKAILNGENSDVPVCTDCHQSHSIEDPRTASFRLRIPELCATCHSNKALMKKYGISTAVLDTYLEDFHGMTIALYRKEGVTNRALQAVCTDCHGIHDIQPTAGPGSLVMKANLVKVCQRCHGNVSENFPAAWLSHYEPSPKKFPLVYYVKLLYRIFIPFVIGGLILHIALHVWRMATNR</sequence>
<name>A0A932GNB0_UNCTE</name>
<dbReference type="EMBL" id="JACPSX010000058">
    <property type="protein sequence ID" value="MBI3014146.1"/>
    <property type="molecule type" value="Genomic_DNA"/>
</dbReference>
<dbReference type="Proteomes" id="UP000741360">
    <property type="component" value="Unassembled WGS sequence"/>
</dbReference>
<keyword evidence="3" id="KW-0813">Transport</keyword>
<evidence type="ECO:0000256" key="3">
    <source>
        <dbReference type="ARBA" id="ARBA00022448"/>
    </source>
</evidence>
<dbReference type="SUPFAM" id="SSF48695">
    <property type="entry name" value="Multiheme cytochromes"/>
    <property type="match status" value="1"/>
</dbReference>
<comment type="caution">
    <text evidence="11">The sequence shown here is derived from an EMBL/GenBank/DDBJ whole genome shotgun (WGS) entry which is preliminary data.</text>
</comment>
<dbReference type="InterPro" id="IPR038266">
    <property type="entry name" value="NapC/NirT_cytc_sf"/>
</dbReference>
<accession>A0A932GNB0</accession>
<keyword evidence="7" id="KW-0249">Electron transport</keyword>
<dbReference type="InterPro" id="IPR051829">
    <property type="entry name" value="Multiheme_Cytochr_ET"/>
</dbReference>
<keyword evidence="9" id="KW-1133">Transmembrane helix</keyword>
<gene>
    <name evidence="11" type="ORF">HYY65_03555</name>
</gene>
<keyword evidence="5" id="KW-0479">Metal-binding</keyword>
<dbReference type="PANTHER" id="PTHR35038">
    <property type="entry name" value="DISSIMILATORY SULFITE REDUCTASE SIRA"/>
    <property type="match status" value="1"/>
</dbReference>
<evidence type="ECO:0000256" key="6">
    <source>
        <dbReference type="ARBA" id="ARBA00022729"/>
    </source>
</evidence>
<keyword evidence="6" id="KW-0732">Signal</keyword>
<dbReference type="InterPro" id="IPR012286">
    <property type="entry name" value="Tetrahaem_cytochrome"/>
</dbReference>
<organism evidence="11 12">
    <name type="scientific">Tectimicrobiota bacterium</name>
    <dbReference type="NCBI Taxonomy" id="2528274"/>
    <lineage>
        <taxon>Bacteria</taxon>
        <taxon>Pseudomonadati</taxon>
        <taxon>Nitrospinota/Tectimicrobiota group</taxon>
        <taxon>Candidatus Tectimicrobiota</taxon>
    </lineage>
</organism>
<proteinExistence type="predicted"/>
<evidence type="ECO:0000256" key="5">
    <source>
        <dbReference type="ARBA" id="ARBA00022723"/>
    </source>
</evidence>
<dbReference type="InterPro" id="IPR036280">
    <property type="entry name" value="Multihaem_cyt_sf"/>
</dbReference>
<dbReference type="GO" id="GO:0046872">
    <property type="term" value="F:metal ion binding"/>
    <property type="evidence" value="ECO:0007669"/>
    <property type="project" value="UniProtKB-KW"/>
</dbReference>
<reference evidence="11" key="1">
    <citation type="submission" date="2020-07" db="EMBL/GenBank/DDBJ databases">
        <title>Huge and variable diversity of episymbiotic CPR bacteria and DPANN archaea in groundwater ecosystems.</title>
        <authorList>
            <person name="He C.Y."/>
            <person name="Keren R."/>
            <person name="Whittaker M."/>
            <person name="Farag I.F."/>
            <person name="Doudna J."/>
            <person name="Cate J.H.D."/>
            <person name="Banfield J.F."/>
        </authorList>
    </citation>
    <scope>NUCLEOTIDE SEQUENCE</scope>
    <source>
        <strain evidence="11">NC_groundwater_717_Ag_S-0.2um_59_8</strain>
    </source>
</reference>
<evidence type="ECO:0000313" key="11">
    <source>
        <dbReference type="EMBL" id="MBI3014146.1"/>
    </source>
</evidence>
<evidence type="ECO:0000259" key="10">
    <source>
        <dbReference type="Pfam" id="PF14537"/>
    </source>
</evidence>
<protein>
    <submittedName>
        <fullName evidence="11">Cytochrome c3 family protein</fullName>
    </submittedName>
</protein>
<comment type="cofactor">
    <cofactor evidence="1">
        <name>heme c</name>
        <dbReference type="ChEBI" id="CHEBI:61717"/>
    </cofactor>
</comment>
<dbReference type="Gene3D" id="3.90.10.10">
    <property type="entry name" value="Cytochrome C3"/>
    <property type="match status" value="1"/>
</dbReference>
<dbReference type="GO" id="GO:0030313">
    <property type="term" value="C:cell envelope"/>
    <property type="evidence" value="ECO:0007669"/>
    <property type="project" value="UniProtKB-SubCell"/>
</dbReference>
<evidence type="ECO:0000256" key="1">
    <source>
        <dbReference type="ARBA" id="ARBA00001926"/>
    </source>
</evidence>
<keyword evidence="9" id="KW-0472">Membrane</keyword>
<evidence type="ECO:0000313" key="12">
    <source>
        <dbReference type="Proteomes" id="UP000741360"/>
    </source>
</evidence>
<keyword evidence="4" id="KW-0349">Heme</keyword>
<evidence type="ECO:0000256" key="8">
    <source>
        <dbReference type="ARBA" id="ARBA00023004"/>
    </source>
</evidence>
<evidence type="ECO:0000256" key="4">
    <source>
        <dbReference type="ARBA" id="ARBA00022617"/>
    </source>
</evidence>
<dbReference type="Pfam" id="PF14537">
    <property type="entry name" value="Cytochrom_c3_2"/>
    <property type="match status" value="1"/>
</dbReference>
<keyword evidence="8" id="KW-0408">Iron</keyword>
<comment type="subcellular location">
    <subcellularLocation>
        <location evidence="2">Cell envelope</location>
    </subcellularLocation>
</comment>
<feature type="transmembrane region" description="Helical" evidence="9">
    <location>
        <begin position="359"/>
        <end position="381"/>
    </location>
</feature>
<evidence type="ECO:0000256" key="9">
    <source>
        <dbReference type="SAM" id="Phobius"/>
    </source>
</evidence>
<dbReference type="PANTHER" id="PTHR35038:SF8">
    <property type="entry name" value="C-TYPE POLYHEME CYTOCHROME OMCC"/>
    <property type="match status" value="1"/>
</dbReference>